<evidence type="ECO:0000256" key="2">
    <source>
        <dbReference type="HAMAP-Rule" id="MF_00634"/>
    </source>
</evidence>
<dbReference type="PANTHER" id="PTHR13420:SF7">
    <property type="entry name" value="UPF0235 PROTEIN C15ORF40"/>
    <property type="match status" value="1"/>
</dbReference>
<comment type="caution">
    <text evidence="3">The sequence shown here is derived from an EMBL/GenBank/DDBJ whole genome shotgun (WGS) entry which is preliminary data.</text>
</comment>
<reference evidence="3 4" key="1">
    <citation type="submission" date="2018-07" db="EMBL/GenBank/DDBJ databases">
        <title>Genomic Encyclopedia of Type Strains, Phase IV (KMG-IV): sequencing the most valuable type-strain genomes for metagenomic binning, comparative biology and taxonomic classification.</title>
        <authorList>
            <person name="Goeker M."/>
        </authorList>
    </citation>
    <scope>NUCLEOTIDE SEQUENCE [LARGE SCALE GENOMIC DNA]</scope>
    <source>
        <strain evidence="3 4">DSM 26725</strain>
    </source>
</reference>
<evidence type="ECO:0000313" key="3">
    <source>
        <dbReference type="EMBL" id="RED15844.1"/>
    </source>
</evidence>
<dbReference type="GO" id="GO:0005737">
    <property type="term" value="C:cytoplasm"/>
    <property type="evidence" value="ECO:0007669"/>
    <property type="project" value="TreeGrafter"/>
</dbReference>
<dbReference type="SMART" id="SM01152">
    <property type="entry name" value="DUF167"/>
    <property type="match status" value="1"/>
</dbReference>
<dbReference type="InterPro" id="IPR003746">
    <property type="entry name" value="DUF167"/>
</dbReference>
<protein>
    <recommendedName>
        <fullName evidence="2">UPF0235 protein DFR46_0851</fullName>
    </recommendedName>
</protein>
<name>A0A3D9FDE3_9SPHN</name>
<dbReference type="NCBIfam" id="TIGR00251">
    <property type="entry name" value="DUF167 family protein"/>
    <property type="match status" value="1"/>
</dbReference>
<dbReference type="HAMAP" id="MF_00634">
    <property type="entry name" value="UPF0235"/>
    <property type="match status" value="1"/>
</dbReference>
<evidence type="ECO:0000256" key="1">
    <source>
        <dbReference type="ARBA" id="ARBA00010364"/>
    </source>
</evidence>
<accession>A0A3D9FDE3</accession>
<evidence type="ECO:0000313" key="4">
    <source>
        <dbReference type="Proteomes" id="UP000256310"/>
    </source>
</evidence>
<gene>
    <name evidence="3" type="ORF">DFR46_0851</name>
</gene>
<dbReference type="EMBL" id="QRDP01000004">
    <property type="protein sequence ID" value="RED15844.1"/>
    <property type="molecule type" value="Genomic_DNA"/>
</dbReference>
<dbReference type="AlphaFoldDB" id="A0A3D9FDE3"/>
<proteinExistence type="inferred from homology"/>
<dbReference type="SUPFAM" id="SSF69786">
    <property type="entry name" value="YggU-like"/>
    <property type="match status" value="1"/>
</dbReference>
<comment type="similarity">
    <text evidence="1 2">Belongs to the UPF0235 family.</text>
</comment>
<dbReference type="InterPro" id="IPR036591">
    <property type="entry name" value="YggU-like_sf"/>
</dbReference>
<dbReference type="Pfam" id="PF02594">
    <property type="entry name" value="DUF167"/>
    <property type="match status" value="1"/>
</dbReference>
<dbReference type="RefSeq" id="WP_245953670.1">
    <property type="nucleotide sequence ID" value="NZ_QRDP01000004.1"/>
</dbReference>
<dbReference type="Proteomes" id="UP000256310">
    <property type="component" value="Unassembled WGS sequence"/>
</dbReference>
<dbReference type="Gene3D" id="3.30.1200.10">
    <property type="entry name" value="YggU-like"/>
    <property type="match status" value="1"/>
</dbReference>
<dbReference type="PANTHER" id="PTHR13420">
    <property type="entry name" value="UPF0235 PROTEIN C15ORF40"/>
    <property type="match status" value="1"/>
</dbReference>
<organism evidence="3 4">
    <name type="scientific">Parasphingopyxis lamellibrachiae</name>
    <dbReference type="NCBI Taxonomy" id="680125"/>
    <lineage>
        <taxon>Bacteria</taxon>
        <taxon>Pseudomonadati</taxon>
        <taxon>Pseudomonadota</taxon>
        <taxon>Alphaproteobacteria</taxon>
        <taxon>Sphingomonadales</taxon>
        <taxon>Sphingomonadaceae</taxon>
        <taxon>Parasphingopyxis</taxon>
    </lineage>
</organism>
<sequence>MTGRPWRAGGRGLLVAVKATPRANRTEATGIESDAHGRPVLRLRVKAPPVDGAANTAILRWFSDTLGVSKSSVTIASGETARIKQVEVAGDAGALAGKLEALLGSIGAP</sequence>
<keyword evidence="4" id="KW-1185">Reference proteome</keyword>